<feature type="domain" description="C2H2-type" evidence="2">
    <location>
        <begin position="178"/>
        <end position="201"/>
    </location>
</feature>
<name>A0A8X7N0Y7_9BASI</name>
<evidence type="ECO:0000259" key="2">
    <source>
        <dbReference type="PROSITE" id="PS00028"/>
    </source>
</evidence>
<dbReference type="AlphaFoldDB" id="A0A8X7N0Y7"/>
<evidence type="ECO:0000313" key="4">
    <source>
        <dbReference type="Proteomes" id="UP000077684"/>
    </source>
</evidence>
<evidence type="ECO:0000313" key="3">
    <source>
        <dbReference type="EMBL" id="KAE8254873.1"/>
    </source>
</evidence>
<dbReference type="Proteomes" id="UP000077684">
    <property type="component" value="Unassembled WGS sequence"/>
</dbReference>
<organism evidence="3 4">
    <name type="scientific">Tilletia controversa</name>
    <name type="common">dwarf bunt fungus</name>
    <dbReference type="NCBI Taxonomy" id="13291"/>
    <lineage>
        <taxon>Eukaryota</taxon>
        <taxon>Fungi</taxon>
        <taxon>Dikarya</taxon>
        <taxon>Basidiomycota</taxon>
        <taxon>Ustilaginomycotina</taxon>
        <taxon>Exobasidiomycetes</taxon>
        <taxon>Tilletiales</taxon>
        <taxon>Tilletiaceae</taxon>
        <taxon>Tilletia</taxon>
    </lineage>
</organism>
<dbReference type="PROSITE" id="PS00028">
    <property type="entry name" value="ZINC_FINGER_C2H2_1"/>
    <property type="match status" value="1"/>
</dbReference>
<accession>A0A8X7N0Y7</accession>
<feature type="compositionally biased region" description="Low complexity" evidence="1">
    <location>
        <begin position="65"/>
        <end position="87"/>
    </location>
</feature>
<reference evidence="3" key="2">
    <citation type="journal article" date="2019" name="IMA Fungus">
        <title>Genome sequencing and comparison of five Tilletia species to identify candidate genes for the detection of regulated species infecting wheat.</title>
        <authorList>
            <person name="Nguyen H.D.T."/>
            <person name="Sultana T."/>
            <person name="Kesanakurti P."/>
            <person name="Hambleton S."/>
        </authorList>
    </citation>
    <scope>NUCLEOTIDE SEQUENCE</scope>
    <source>
        <strain evidence="3">DAOMC 236426</strain>
    </source>
</reference>
<keyword evidence="4" id="KW-1185">Reference proteome</keyword>
<dbReference type="Gene3D" id="3.30.160.60">
    <property type="entry name" value="Classic Zinc Finger"/>
    <property type="match status" value="1"/>
</dbReference>
<dbReference type="InterPro" id="IPR013087">
    <property type="entry name" value="Znf_C2H2_type"/>
</dbReference>
<comment type="caution">
    <text evidence="3">The sequence shown here is derived from an EMBL/GenBank/DDBJ whole genome shotgun (WGS) entry which is preliminary data.</text>
</comment>
<protein>
    <recommendedName>
        <fullName evidence="2">C2H2-type domain-containing protein</fullName>
    </recommendedName>
</protein>
<evidence type="ECO:0000256" key="1">
    <source>
        <dbReference type="SAM" id="MobiDB-lite"/>
    </source>
</evidence>
<gene>
    <name evidence="3" type="ORF">A4X06_0g693</name>
</gene>
<sequence>MAEKVSSKWKSQDYYDCRDLVQQLLAEGVSIVDIVHESKISIELAKRCADDLGVPLRGTTATTESPLATKTTPATTPTASTPTTTASKKVSAKPWRCPNFPRCSKHYSTKLGLVYHTQQGTCVGAKPAETKAEKKFVCPHGCGKEYTIKGSYDYHVSTGKCAALAEANAPPEPKLYLCKVPGCADRYQRIDGLTHHLNTAHGQLDIPASESRHPQCSGALFPPPASSTHVRILVTDMNADFQLGLFTHTPPWGGTPTFFGHPHRTPGPTCFAHVRPRPMNIDHPFRILLVVYALPRVHEGNSVSICYVQSSSGRVSGLRSETSMAFPP</sequence>
<reference evidence="3" key="1">
    <citation type="submission" date="2016-04" db="EMBL/GenBank/DDBJ databases">
        <authorList>
            <person name="Nguyen H.D."/>
            <person name="Samba Siva P."/>
            <person name="Cullis J."/>
            <person name="Levesque C.A."/>
            <person name="Hambleton S."/>
        </authorList>
    </citation>
    <scope>NUCLEOTIDE SEQUENCE</scope>
    <source>
        <strain evidence="3">DAOMC 236426</strain>
    </source>
</reference>
<dbReference type="EMBL" id="LWDE02000038">
    <property type="protein sequence ID" value="KAE8254873.1"/>
    <property type="molecule type" value="Genomic_DNA"/>
</dbReference>
<proteinExistence type="predicted"/>
<feature type="region of interest" description="Disordered" evidence="1">
    <location>
        <begin position="57"/>
        <end position="87"/>
    </location>
</feature>